<dbReference type="RefSeq" id="WP_264224334.1">
    <property type="nucleotide sequence ID" value="NZ_CP107716.1"/>
</dbReference>
<evidence type="ECO:0008006" key="4">
    <source>
        <dbReference type="Google" id="ProtNLM"/>
    </source>
</evidence>
<dbReference type="InterPro" id="IPR013783">
    <property type="entry name" value="Ig-like_fold"/>
</dbReference>
<gene>
    <name evidence="2" type="ORF">OF122_11210</name>
</gene>
<sequence>MLHWWTKRIAVVTVPLLLGAMPAFAQDIYYGLRDWAGPNGGSMNISSFVFRDINANGTYDLGDRVFVNIAVELQTPSGLVASSRTNIGGYANFNASLTQQGAAIAETGLYSFRVVPPPGWSITTGNGEQTIPMSILEGAPGDIVADNLPQPVGLVPHIEIHGRAGEQSDAVIGKNPNGAVVPAHTGDQDRYSIAATPGRWTIGERPLDVGLVPIVLPQNWSDEAGTEGKTIRVGFDDLFVGDELLKVPNGYGGLRWENWVATHGRFYEGEGYINNTVSGEFVAYTSSGHPTATFSEEPFDFVGGYFGVAWSNAEGETLRIRAWRGDTLVHDDEFALSAYGPVYFAADYKSITRLEFATAHYWQAVADDLEFVVRAAER</sequence>
<dbReference type="EMBL" id="CP107716">
    <property type="protein sequence ID" value="UYQ70645.1"/>
    <property type="molecule type" value="Genomic_DNA"/>
</dbReference>
<dbReference type="Gene3D" id="2.60.40.10">
    <property type="entry name" value="Immunoglobulins"/>
    <property type="match status" value="1"/>
</dbReference>
<keyword evidence="1" id="KW-0732">Signal</keyword>
<dbReference type="Proteomes" id="UP001163882">
    <property type="component" value="Chromosome"/>
</dbReference>
<organism evidence="2 3">
    <name type="scientific">Pelagibacterium flavum</name>
    <dbReference type="NCBI Taxonomy" id="2984530"/>
    <lineage>
        <taxon>Bacteria</taxon>
        <taxon>Pseudomonadati</taxon>
        <taxon>Pseudomonadota</taxon>
        <taxon>Alphaproteobacteria</taxon>
        <taxon>Hyphomicrobiales</taxon>
        <taxon>Devosiaceae</taxon>
        <taxon>Pelagibacterium</taxon>
    </lineage>
</organism>
<evidence type="ECO:0000313" key="2">
    <source>
        <dbReference type="EMBL" id="UYQ70645.1"/>
    </source>
</evidence>
<proteinExistence type="predicted"/>
<name>A0ABY6IJ75_9HYPH</name>
<feature type="signal peptide" evidence="1">
    <location>
        <begin position="1"/>
        <end position="25"/>
    </location>
</feature>
<feature type="chain" id="PRO_5045465408" description="SD-repeat containing protein B domain-containing protein" evidence="1">
    <location>
        <begin position="26"/>
        <end position="378"/>
    </location>
</feature>
<accession>A0ABY6IJ75</accession>
<keyword evidence="3" id="KW-1185">Reference proteome</keyword>
<evidence type="ECO:0000313" key="3">
    <source>
        <dbReference type="Proteomes" id="UP001163882"/>
    </source>
</evidence>
<reference evidence="2" key="1">
    <citation type="submission" date="2022-10" db="EMBL/GenBank/DDBJ databases">
        <title>YIM 151497 complete genome.</title>
        <authorList>
            <person name="Chen X."/>
        </authorList>
    </citation>
    <scope>NUCLEOTIDE SEQUENCE</scope>
    <source>
        <strain evidence="2">YIM 151497</strain>
    </source>
</reference>
<evidence type="ECO:0000256" key="1">
    <source>
        <dbReference type="SAM" id="SignalP"/>
    </source>
</evidence>
<protein>
    <recommendedName>
        <fullName evidence="4">SD-repeat containing protein B domain-containing protein</fullName>
    </recommendedName>
</protein>